<comment type="caution">
    <text evidence="2">The sequence shown here is derived from an EMBL/GenBank/DDBJ whole genome shotgun (WGS) entry which is preliminary data.</text>
</comment>
<gene>
    <name evidence="2" type="ORF">GGR91_001450</name>
</gene>
<keyword evidence="1" id="KW-1133">Transmembrane helix</keyword>
<dbReference type="AlphaFoldDB" id="A0A840AYN6"/>
<protein>
    <submittedName>
        <fullName evidence="2">Uncharacterized protein</fullName>
    </submittedName>
</protein>
<keyword evidence="3" id="KW-1185">Reference proteome</keyword>
<reference evidence="2 3" key="1">
    <citation type="submission" date="2020-08" db="EMBL/GenBank/DDBJ databases">
        <title>Genomic Encyclopedia of Type Strains, Phase IV (KMG-IV): sequencing the most valuable type-strain genomes for metagenomic binning, comparative biology and taxonomic classification.</title>
        <authorList>
            <person name="Goeker M."/>
        </authorList>
    </citation>
    <scope>NUCLEOTIDE SEQUENCE [LARGE SCALE GENOMIC DNA]</scope>
    <source>
        <strain evidence="2 3">DSM 29050</strain>
    </source>
</reference>
<dbReference type="Proteomes" id="UP000581447">
    <property type="component" value="Unassembled WGS sequence"/>
</dbReference>
<accession>A0A840AYN6</accession>
<sequence>MRSMAQWLDINWLAAIPLLRLGINPWFFFRRTVWVAGRFSWRLFYGRLVGPFTRMPERIFRYLWRTIGMFFRMLLVVTVHIHLAKNIRPAAPLLVSDLSISNQGWEPQA</sequence>
<evidence type="ECO:0000313" key="3">
    <source>
        <dbReference type="Proteomes" id="UP000581447"/>
    </source>
</evidence>
<keyword evidence="1" id="KW-0472">Membrane</keyword>
<feature type="transmembrane region" description="Helical" evidence="1">
    <location>
        <begin position="62"/>
        <end position="83"/>
    </location>
</feature>
<organism evidence="2 3">
    <name type="scientific">Sphingorhabdus rigui</name>
    <dbReference type="NCBI Taxonomy" id="1282858"/>
    <lineage>
        <taxon>Bacteria</taxon>
        <taxon>Pseudomonadati</taxon>
        <taxon>Pseudomonadota</taxon>
        <taxon>Alphaproteobacteria</taxon>
        <taxon>Sphingomonadales</taxon>
        <taxon>Sphingomonadaceae</taxon>
        <taxon>Sphingorhabdus</taxon>
    </lineage>
</organism>
<name>A0A840AYN6_9SPHN</name>
<evidence type="ECO:0000256" key="1">
    <source>
        <dbReference type="SAM" id="Phobius"/>
    </source>
</evidence>
<proteinExistence type="predicted"/>
<feature type="transmembrane region" description="Helical" evidence="1">
    <location>
        <begin position="12"/>
        <end position="29"/>
    </location>
</feature>
<keyword evidence="1" id="KW-0812">Transmembrane</keyword>
<dbReference type="EMBL" id="JACIEA010000001">
    <property type="protein sequence ID" value="MBB3943228.1"/>
    <property type="molecule type" value="Genomic_DNA"/>
</dbReference>
<evidence type="ECO:0000313" key="2">
    <source>
        <dbReference type="EMBL" id="MBB3943228.1"/>
    </source>
</evidence>
<dbReference type="RefSeq" id="WP_183941430.1">
    <property type="nucleotide sequence ID" value="NZ_BAABBG010000002.1"/>
</dbReference>